<protein>
    <submittedName>
        <fullName evidence="1">DUF2332 domain-containing protein</fullName>
    </submittedName>
</protein>
<dbReference type="Pfam" id="PF10094">
    <property type="entry name" value="DUF2332"/>
    <property type="match status" value="1"/>
</dbReference>
<proteinExistence type="predicted"/>
<reference evidence="1 2" key="1">
    <citation type="submission" date="2024-02" db="EMBL/GenBank/DDBJ databases">
        <authorList>
            <person name="Saticioglu I.B."/>
        </authorList>
    </citation>
    <scope>NUCLEOTIDE SEQUENCE [LARGE SCALE GENOMIC DNA]</scope>
    <source>
        <strain evidence="1 2">Mu-86</strain>
    </source>
</reference>
<evidence type="ECO:0000313" key="2">
    <source>
        <dbReference type="Proteomes" id="UP001368654"/>
    </source>
</evidence>
<sequence>MHESAEQVVMARYGRFARDEAPGRSALYEEWAMGVAAGGAAARTIARLPPTRRQPPLVFAVCRMLGAPETTFTEWSRWLQEHAEAVVAEASQRSLQTNEPLRCAALMPALSLIAGPIALLEIGASAGLCLVPDRYSYRYGGGTQLDPRAAASTVVLDCELVGRPALRMPEIVWRRGIDLQPLDASCADDRRFLSALVWPGEIGRSERVSGALDIAAREALVIDAGDATDAAVLRAAAASAPQHAMLVVTTPGVLPHIAHADRERLVETIRSMDAEWISIDPPRLLAQLAGATLDESWDRFVLSLNGEAMANVDPLGGYVEWRAGEVDAAR</sequence>
<evidence type="ECO:0000313" key="1">
    <source>
        <dbReference type="EMBL" id="MEJ1155115.1"/>
    </source>
</evidence>
<dbReference type="InterPro" id="IPR011200">
    <property type="entry name" value="UCP012608"/>
</dbReference>
<keyword evidence="2" id="KW-1185">Reference proteome</keyword>
<name>A0ABU8LS91_9MICO</name>
<dbReference type="Proteomes" id="UP001368654">
    <property type="component" value="Unassembled WGS sequence"/>
</dbReference>
<dbReference type="EMBL" id="JBBDGL010000001">
    <property type="protein sequence ID" value="MEJ1155115.1"/>
    <property type="molecule type" value="Genomic_DNA"/>
</dbReference>
<organism evidence="1 2">
    <name type="scientific">Microbacterium marmarense</name>
    <dbReference type="NCBI Taxonomy" id="3122051"/>
    <lineage>
        <taxon>Bacteria</taxon>
        <taxon>Bacillati</taxon>
        <taxon>Actinomycetota</taxon>
        <taxon>Actinomycetes</taxon>
        <taxon>Micrococcales</taxon>
        <taxon>Microbacteriaceae</taxon>
        <taxon>Microbacterium</taxon>
    </lineage>
</organism>
<accession>A0ABU8LS91</accession>
<dbReference type="RefSeq" id="WP_337337524.1">
    <property type="nucleotide sequence ID" value="NZ_JBBDGL010000001.1"/>
</dbReference>
<gene>
    <name evidence="1" type="ORF">WDU96_05815</name>
</gene>
<comment type="caution">
    <text evidence="1">The sequence shown here is derived from an EMBL/GenBank/DDBJ whole genome shotgun (WGS) entry which is preliminary data.</text>
</comment>